<dbReference type="PANTHER" id="PTHR11117:SF24">
    <property type="entry name" value="PROTEIN FDRA"/>
    <property type="match status" value="1"/>
</dbReference>
<dbReference type="EMBL" id="JAAGXA010000002">
    <property type="protein sequence ID" value="NEN77491.1"/>
    <property type="molecule type" value="Genomic_DNA"/>
</dbReference>
<dbReference type="AlphaFoldDB" id="A0A6P0HFZ2"/>
<organism evidence="2 3">
    <name type="scientific">Nocardioides zeae</name>
    <dbReference type="NCBI Taxonomy" id="1457234"/>
    <lineage>
        <taxon>Bacteria</taxon>
        <taxon>Bacillati</taxon>
        <taxon>Actinomycetota</taxon>
        <taxon>Actinomycetes</taxon>
        <taxon>Propionibacteriales</taxon>
        <taxon>Nocardioidaceae</taxon>
        <taxon>Nocardioides</taxon>
    </lineage>
</organism>
<dbReference type="GO" id="GO:0009361">
    <property type="term" value="C:succinate-CoA ligase complex (ADP-forming)"/>
    <property type="evidence" value="ECO:0007669"/>
    <property type="project" value="TreeGrafter"/>
</dbReference>
<dbReference type="GO" id="GO:0004776">
    <property type="term" value="F:succinate-CoA ligase (GDP-forming) activity"/>
    <property type="evidence" value="ECO:0007669"/>
    <property type="project" value="TreeGrafter"/>
</dbReference>
<comment type="caution">
    <text evidence="2">The sequence shown here is derived from an EMBL/GenBank/DDBJ whole genome shotgun (WGS) entry which is preliminary data.</text>
</comment>
<dbReference type="Pfam" id="PF00549">
    <property type="entry name" value="Ligase_CoA"/>
    <property type="match status" value="1"/>
</dbReference>
<dbReference type="SUPFAM" id="SSF52210">
    <property type="entry name" value="Succinyl-CoA synthetase domains"/>
    <property type="match status" value="2"/>
</dbReference>
<sequence>MSATGTDVHHVEVRRGRYVDSVSLMQVSATVAGTPGVHKAQVAMATELNLDVLSGMGFDIPADAGPNDMVVAVSAESDEAVAAALAVMEDAVASIGRGGGSGDTFGGEPTPRTTRWAVERSGAPLAVVSVPGEHAFAEAMGALDAGSSVLVFSDNVPVEHEVLLKRTAADRGLLVMGPDCGTAIVGGVGLGFANVVRQGPVGVAAASGTGAQQFTSLLHTAGVGVSHCLGLGGRDLSEAVGGLSARAALAALDADPATEVIVVVSKPPHPAVAADLQEYAATLATPVHLVLLGAGQPTITAGVEKVLVELGVDRPDWPTWGVPAEAPRVDGALRGLFAGGTLCDESMLIAAETLGDIRSNIPLRPDLALPAGLEHDGHLMIDFGDDTLTQGRPHPMIDPGLRLARLEKEAADPATGVVLLDVVLGHGAHADPAGDLAPAVAAARRTAADAGRELAVVISLCGTDADPQGLEAQAAALAAAGASVFSSNAAATRYAVALVSGGQR</sequence>
<dbReference type="RefSeq" id="WP_163770847.1">
    <property type="nucleotide sequence ID" value="NZ_JAAGXA010000002.1"/>
</dbReference>
<keyword evidence="3" id="KW-1185">Reference proteome</keyword>
<dbReference type="GO" id="GO:0006099">
    <property type="term" value="P:tricarboxylic acid cycle"/>
    <property type="evidence" value="ECO:0007669"/>
    <property type="project" value="TreeGrafter"/>
</dbReference>
<dbReference type="InterPro" id="IPR005811">
    <property type="entry name" value="SUCC_ACL_C"/>
</dbReference>
<name>A0A6P0HFZ2_9ACTN</name>
<protein>
    <submittedName>
        <fullName evidence="2">FdrA family protein</fullName>
    </submittedName>
</protein>
<dbReference type="GO" id="GO:0005829">
    <property type="term" value="C:cytosol"/>
    <property type="evidence" value="ECO:0007669"/>
    <property type="project" value="TreeGrafter"/>
</dbReference>
<dbReference type="PANTHER" id="PTHR11117">
    <property type="entry name" value="SUCCINYL-COA LIGASE SUBUNIT ALPHA"/>
    <property type="match status" value="1"/>
</dbReference>
<accession>A0A6P0HFZ2</accession>
<proteinExistence type="predicted"/>
<evidence type="ECO:0000313" key="2">
    <source>
        <dbReference type="EMBL" id="NEN77491.1"/>
    </source>
</evidence>
<gene>
    <name evidence="2" type="ORF">G3T38_04285</name>
</gene>
<feature type="domain" description="ATP-citrate synthase/succinyl-CoA ligase C-terminal" evidence="1">
    <location>
        <begin position="336"/>
        <end position="496"/>
    </location>
</feature>
<reference evidence="2 3" key="1">
    <citation type="journal article" date="2014" name="Int. J. Syst. Evol. Microbiol.">
        <title>Nocardioides zeae sp. nov., isolated from the stem of Zea mays.</title>
        <authorList>
            <person name="Glaeser S.P."/>
            <person name="McInroy J.A."/>
            <person name="Busse H.J."/>
            <person name="Kampfer P."/>
        </authorList>
    </citation>
    <scope>NUCLEOTIDE SEQUENCE [LARGE SCALE GENOMIC DNA]</scope>
    <source>
        <strain evidence="2 3">JCM 30728</strain>
    </source>
</reference>
<dbReference type="GO" id="GO:0004775">
    <property type="term" value="F:succinate-CoA ligase (ADP-forming) activity"/>
    <property type="evidence" value="ECO:0007669"/>
    <property type="project" value="TreeGrafter"/>
</dbReference>
<dbReference type="Gene3D" id="3.40.50.720">
    <property type="entry name" value="NAD(P)-binding Rossmann-like Domain"/>
    <property type="match status" value="1"/>
</dbReference>
<dbReference type="Proteomes" id="UP000468687">
    <property type="component" value="Unassembled WGS sequence"/>
</dbReference>
<dbReference type="InterPro" id="IPR016102">
    <property type="entry name" value="Succinyl-CoA_synth-like"/>
</dbReference>
<evidence type="ECO:0000259" key="1">
    <source>
        <dbReference type="Pfam" id="PF00549"/>
    </source>
</evidence>
<dbReference type="Gene3D" id="3.40.50.261">
    <property type="entry name" value="Succinyl-CoA synthetase domains"/>
    <property type="match status" value="2"/>
</dbReference>
<evidence type="ECO:0000313" key="3">
    <source>
        <dbReference type="Proteomes" id="UP000468687"/>
    </source>
</evidence>